<dbReference type="EMBL" id="JALJOQ010000289">
    <property type="protein sequence ID" value="KAK9785861.1"/>
    <property type="molecule type" value="Genomic_DNA"/>
</dbReference>
<evidence type="ECO:0000313" key="3">
    <source>
        <dbReference type="Proteomes" id="UP001465755"/>
    </source>
</evidence>
<comment type="caution">
    <text evidence="2">The sequence shown here is derived from an EMBL/GenBank/DDBJ whole genome shotgun (WGS) entry which is preliminary data.</text>
</comment>
<name>A0AAW1NNS2_9CHLO</name>
<gene>
    <name evidence="2" type="ORF">WJX73_001335</name>
</gene>
<reference evidence="2 3" key="1">
    <citation type="journal article" date="2024" name="Nat. Commun.">
        <title>Phylogenomics reveals the evolutionary origins of lichenization in chlorophyte algae.</title>
        <authorList>
            <person name="Puginier C."/>
            <person name="Libourel C."/>
            <person name="Otte J."/>
            <person name="Skaloud P."/>
            <person name="Haon M."/>
            <person name="Grisel S."/>
            <person name="Petersen M."/>
            <person name="Berrin J.G."/>
            <person name="Delaux P.M."/>
            <person name="Dal Grande F."/>
            <person name="Keller J."/>
        </authorList>
    </citation>
    <scope>NUCLEOTIDE SEQUENCE [LARGE SCALE GENOMIC DNA]</scope>
    <source>
        <strain evidence="2 3">SAG 2036</strain>
    </source>
</reference>
<protein>
    <submittedName>
        <fullName evidence="2">Uncharacterized protein</fullName>
    </submittedName>
</protein>
<accession>A0AAW1NNS2</accession>
<keyword evidence="1" id="KW-1133">Transmembrane helix</keyword>
<evidence type="ECO:0000313" key="2">
    <source>
        <dbReference type="EMBL" id="KAK9785861.1"/>
    </source>
</evidence>
<keyword evidence="3" id="KW-1185">Reference proteome</keyword>
<evidence type="ECO:0000256" key="1">
    <source>
        <dbReference type="SAM" id="Phobius"/>
    </source>
</evidence>
<keyword evidence="1" id="KW-0812">Transmembrane</keyword>
<proteinExistence type="predicted"/>
<keyword evidence="1" id="KW-0472">Membrane</keyword>
<feature type="transmembrane region" description="Helical" evidence="1">
    <location>
        <begin position="73"/>
        <end position="95"/>
    </location>
</feature>
<organism evidence="2 3">
    <name type="scientific">Symbiochloris irregularis</name>
    <dbReference type="NCBI Taxonomy" id="706552"/>
    <lineage>
        <taxon>Eukaryota</taxon>
        <taxon>Viridiplantae</taxon>
        <taxon>Chlorophyta</taxon>
        <taxon>core chlorophytes</taxon>
        <taxon>Trebouxiophyceae</taxon>
        <taxon>Trebouxiales</taxon>
        <taxon>Trebouxiaceae</taxon>
        <taxon>Symbiochloris</taxon>
    </lineage>
</organism>
<dbReference type="Proteomes" id="UP001465755">
    <property type="component" value="Unassembled WGS sequence"/>
</dbReference>
<sequence>MSARFFAANPEFATALAAPTCYGRLHGRTLRPVLAVKRMRVESNKDIRSKSSPERTGIQRRLHHYVNGGTPNFFYIGTFCLLAWWYITIQLDAIFRPP</sequence>
<dbReference type="AlphaFoldDB" id="A0AAW1NNS2"/>